<dbReference type="Pfam" id="PF00270">
    <property type="entry name" value="DEAD"/>
    <property type="match status" value="1"/>
</dbReference>
<dbReference type="InterPro" id="IPR001650">
    <property type="entry name" value="Helicase_C-like"/>
</dbReference>
<evidence type="ECO:0000256" key="4">
    <source>
        <dbReference type="ARBA" id="ARBA00022801"/>
    </source>
</evidence>
<sequence>MDATLAAKEAELAEVEREIAVLLARQGELEEEIDVLRRRRKRQKTAPVEPPPLPTPETNCFTTEDLLVTLRRDFELESFRPTQEAVIHSTLNKKDTFVIMRSGGGKSLCYQLPAVLEKESGFTVVISPLVSLIHDQVMHFCNIYGDGAACTLTGETSRQEASAIYARLLQVDATKAQPLLLFVTPEKVSNSKLLMSRFEKAYHAKRLMRFVVDEAHCCSQWGHDFRHDYAKLGILKRQFPAVPVLALTATATPSVIEDIKKLLEIPHCAFFHTSFLRPNLHYEVRRKDPSDAAATADIVRCVQAFAPTSAGIIYCLSRKETESLAATLVAAGVAAGFYHAYHPDRHEVHTAWVQGRLQVMVATIAFGLGINKPDVRFVVHATLSKSLEGYYQESGRAGRDGAPATCILFYRPQDVPRVAALVHAEREGLANFESIVAYCADASACRKMFMGGYFAEALAPCGTACDVCDGLPTPTTVESQEQTRQVLAMLTAAKAKDKRFTLKQLVDECLVAKRGLQWPEKFPKDVLRDAVEGWLVRLTLRRVLQWEFSFTAYSTNAYVAPDNLAPKVTRGEMPDLPPLLVLPPDDTRTRKLLLLRQSLADDRQVRPTSLWTRVQAAALVADPAPTEATMRAVVGAPLVPAILAILAPGTTSPRRTEAAETDKLIDLT</sequence>
<comment type="catalytic activity">
    <reaction evidence="9 10">
        <text>Couples ATP hydrolysis with the unwinding of duplex DNA by translocating in the 3'-5' direction.</text>
        <dbReference type="EC" id="5.6.2.4"/>
    </reaction>
</comment>
<dbReference type="PROSITE" id="PS51194">
    <property type="entry name" value="HELICASE_CTER"/>
    <property type="match status" value="1"/>
</dbReference>
<dbReference type="InterPro" id="IPR036388">
    <property type="entry name" value="WH-like_DNA-bd_sf"/>
</dbReference>
<dbReference type="GO" id="GO:0046872">
    <property type="term" value="F:metal ion binding"/>
    <property type="evidence" value="ECO:0007669"/>
    <property type="project" value="UniProtKB-KW"/>
</dbReference>
<evidence type="ECO:0000256" key="10">
    <source>
        <dbReference type="RuleBase" id="RU364117"/>
    </source>
</evidence>
<dbReference type="GO" id="GO:0000724">
    <property type="term" value="P:double-strand break repair via homologous recombination"/>
    <property type="evidence" value="ECO:0007669"/>
    <property type="project" value="TreeGrafter"/>
</dbReference>
<dbReference type="EMBL" id="JNBR01001483">
    <property type="protein sequence ID" value="OQR86772.1"/>
    <property type="molecule type" value="Genomic_DNA"/>
</dbReference>
<dbReference type="SMART" id="SM00490">
    <property type="entry name" value="HELICc"/>
    <property type="match status" value="1"/>
</dbReference>
<dbReference type="InterPro" id="IPR027417">
    <property type="entry name" value="P-loop_NTPase"/>
</dbReference>
<feature type="coiled-coil region" evidence="11">
    <location>
        <begin position="5"/>
        <end position="46"/>
    </location>
</feature>
<dbReference type="NCBIfam" id="TIGR00614">
    <property type="entry name" value="recQ_fam"/>
    <property type="match status" value="1"/>
</dbReference>
<dbReference type="GO" id="GO:0005737">
    <property type="term" value="C:cytoplasm"/>
    <property type="evidence" value="ECO:0007669"/>
    <property type="project" value="TreeGrafter"/>
</dbReference>
<dbReference type="Gene3D" id="1.10.10.10">
    <property type="entry name" value="Winged helix-like DNA-binding domain superfamily/Winged helix DNA-binding domain"/>
    <property type="match status" value="1"/>
</dbReference>
<reference evidence="14 15" key="1">
    <citation type="journal article" date="2014" name="Genome Biol. Evol.">
        <title>The secreted proteins of Achlya hypogyna and Thraustotheca clavata identify the ancestral oomycete secretome and reveal gene acquisitions by horizontal gene transfer.</title>
        <authorList>
            <person name="Misner I."/>
            <person name="Blouin N."/>
            <person name="Leonard G."/>
            <person name="Richards T.A."/>
            <person name="Lane C.E."/>
        </authorList>
    </citation>
    <scope>NUCLEOTIDE SEQUENCE [LARGE SCALE GENOMIC DNA]</scope>
    <source>
        <strain evidence="14 15">ATCC 48635</strain>
    </source>
</reference>
<evidence type="ECO:0000256" key="7">
    <source>
        <dbReference type="ARBA" id="ARBA00023125"/>
    </source>
</evidence>
<dbReference type="Pfam" id="PF16124">
    <property type="entry name" value="RecQ_Zn_bind"/>
    <property type="match status" value="1"/>
</dbReference>
<dbReference type="AlphaFoldDB" id="A0A1V9YM24"/>
<keyword evidence="5 10" id="KW-0347">Helicase</keyword>
<dbReference type="GO" id="GO:0009378">
    <property type="term" value="F:four-way junction helicase activity"/>
    <property type="evidence" value="ECO:0007669"/>
    <property type="project" value="TreeGrafter"/>
</dbReference>
<keyword evidence="3 10" id="KW-0547">Nucleotide-binding</keyword>
<dbReference type="Gene3D" id="3.40.50.300">
    <property type="entry name" value="P-loop containing nucleotide triphosphate hydrolases"/>
    <property type="match status" value="2"/>
</dbReference>
<comment type="subcellular location">
    <subcellularLocation>
        <location evidence="10">Nucleus</location>
    </subcellularLocation>
</comment>
<dbReference type="GO" id="GO:0043138">
    <property type="term" value="F:3'-5' DNA helicase activity"/>
    <property type="evidence" value="ECO:0007669"/>
    <property type="project" value="UniProtKB-EC"/>
</dbReference>
<dbReference type="Pfam" id="PF00271">
    <property type="entry name" value="Helicase_C"/>
    <property type="match status" value="1"/>
</dbReference>
<evidence type="ECO:0000256" key="6">
    <source>
        <dbReference type="ARBA" id="ARBA00022840"/>
    </source>
</evidence>
<evidence type="ECO:0000256" key="9">
    <source>
        <dbReference type="ARBA" id="ARBA00034617"/>
    </source>
</evidence>
<evidence type="ECO:0000256" key="1">
    <source>
        <dbReference type="ARBA" id="ARBA00005446"/>
    </source>
</evidence>
<dbReference type="Proteomes" id="UP000243579">
    <property type="component" value="Unassembled WGS sequence"/>
</dbReference>
<keyword evidence="10" id="KW-0539">Nucleus</keyword>
<dbReference type="CDD" id="cd18794">
    <property type="entry name" value="SF2_C_RecQ"/>
    <property type="match status" value="1"/>
</dbReference>
<dbReference type="GO" id="GO:0005694">
    <property type="term" value="C:chromosome"/>
    <property type="evidence" value="ECO:0007669"/>
    <property type="project" value="TreeGrafter"/>
</dbReference>
<dbReference type="EC" id="5.6.2.4" evidence="10"/>
<evidence type="ECO:0000259" key="13">
    <source>
        <dbReference type="PROSITE" id="PS51194"/>
    </source>
</evidence>
<evidence type="ECO:0000256" key="8">
    <source>
        <dbReference type="ARBA" id="ARBA00023235"/>
    </source>
</evidence>
<organism evidence="14 15">
    <name type="scientific">Achlya hypogyna</name>
    <name type="common">Oomycete</name>
    <name type="synonym">Protoachlya hypogyna</name>
    <dbReference type="NCBI Taxonomy" id="1202772"/>
    <lineage>
        <taxon>Eukaryota</taxon>
        <taxon>Sar</taxon>
        <taxon>Stramenopiles</taxon>
        <taxon>Oomycota</taxon>
        <taxon>Saprolegniomycetes</taxon>
        <taxon>Saprolegniales</taxon>
        <taxon>Achlyaceae</taxon>
        <taxon>Achlya</taxon>
    </lineage>
</organism>
<keyword evidence="8" id="KW-0413">Isomerase</keyword>
<dbReference type="GO" id="GO:0005634">
    <property type="term" value="C:nucleus"/>
    <property type="evidence" value="ECO:0007669"/>
    <property type="project" value="UniProtKB-SubCell"/>
</dbReference>
<comment type="similarity">
    <text evidence="1 10">Belongs to the helicase family. RecQ subfamily.</text>
</comment>
<keyword evidence="4 10" id="KW-0378">Hydrolase</keyword>
<name>A0A1V9YM24_ACHHY</name>
<dbReference type="STRING" id="1202772.A0A1V9YM24"/>
<comment type="catalytic activity">
    <reaction evidence="10">
        <text>ATP + H2O = ADP + phosphate + H(+)</text>
        <dbReference type="Rhea" id="RHEA:13065"/>
        <dbReference type="ChEBI" id="CHEBI:15377"/>
        <dbReference type="ChEBI" id="CHEBI:15378"/>
        <dbReference type="ChEBI" id="CHEBI:30616"/>
        <dbReference type="ChEBI" id="CHEBI:43474"/>
        <dbReference type="ChEBI" id="CHEBI:456216"/>
    </reaction>
</comment>
<dbReference type="InterPro" id="IPR014001">
    <property type="entry name" value="Helicase_ATP-bd"/>
</dbReference>
<dbReference type="GO" id="GO:0003677">
    <property type="term" value="F:DNA binding"/>
    <property type="evidence" value="ECO:0007669"/>
    <property type="project" value="UniProtKB-KW"/>
</dbReference>
<evidence type="ECO:0000256" key="2">
    <source>
        <dbReference type="ARBA" id="ARBA00022723"/>
    </source>
</evidence>
<evidence type="ECO:0000313" key="15">
    <source>
        <dbReference type="Proteomes" id="UP000243579"/>
    </source>
</evidence>
<dbReference type="SUPFAM" id="SSF52540">
    <property type="entry name" value="P-loop containing nucleoside triphosphate hydrolases"/>
    <property type="match status" value="1"/>
</dbReference>
<dbReference type="PANTHER" id="PTHR13710">
    <property type="entry name" value="DNA HELICASE RECQ FAMILY MEMBER"/>
    <property type="match status" value="1"/>
</dbReference>
<comment type="caution">
    <text evidence="14">The sequence shown here is derived from an EMBL/GenBank/DDBJ whole genome shotgun (WGS) entry which is preliminary data.</text>
</comment>
<evidence type="ECO:0000256" key="5">
    <source>
        <dbReference type="ARBA" id="ARBA00022806"/>
    </source>
</evidence>
<keyword evidence="11" id="KW-0175">Coiled coil</keyword>
<dbReference type="OrthoDB" id="10261556at2759"/>
<dbReference type="InterPro" id="IPR032284">
    <property type="entry name" value="RecQ_Zn-bd"/>
</dbReference>
<evidence type="ECO:0000259" key="12">
    <source>
        <dbReference type="PROSITE" id="PS51192"/>
    </source>
</evidence>
<protein>
    <recommendedName>
        <fullName evidence="10">ATP-dependent DNA helicase</fullName>
        <ecNumber evidence="10">5.6.2.4</ecNumber>
    </recommendedName>
</protein>
<dbReference type="GO" id="GO:0005524">
    <property type="term" value="F:ATP binding"/>
    <property type="evidence" value="ECO:0007669"/>
    <property type="project" value="UniProtKB-KW"/>
</dbReference>
<dbReference type="InterPro" id="IPR004589">
    <property type="entry name" value="DNA_helicase_ATP-dep_RecQ"/>
</dbReference>
<proteinExistence type="inferred from homology"/>
<gene>
    <name evidence="14" type="ORF">ACHHYP_09938</name>
</gene>
<dbReference type="InterPro" id="IPR011545">
    <property type="entry name" value="DEAD/DEAH_box_helicase_dom"/>
</dbReference>
<feature type="domain" description="Helicase ATP-binding" evidence="12">
    <location>
        <begin position="87"/>
        <end position="269"/>
    </location>
</feature>
<evidence type="ECO:0000313" key="14">
    <source>
        <dbReference type="EMBL" id="OQR86772.1"/>
    </source>
</evidence>
<feature type="domain" description="Helicase C-terminal" evidence="13">
    <location>
        <begin position="297"/>
        <end position="443"/>
    </location>
</feature>
<dbReference type="PANTHER" id="PTHR13710:SF105">
    <property type="entry name" value="ATP-DEPENDENT DNA HELICASE Q1"/>
    <property type="match status" value="1"/>
</dbReference>
<dbReference type="PROSITE" id="PS51192">
    <property type="entry name" value="HELICASE_ATP_BIND_1"/>
    <property type="match status" value="1"/>
</dbReference>
<evidence type="ECO:0000256" key="11">
    <source>
        <dbReference type="SAM" id="Coils"/>
    </source>
</evidence>
<keyword evidence="7" id="KW-0238">DNA-binding</keyword>
<keyword evidence="6 10" id="KW-0067">ATP-binding</keyword>
<keyword evidence="2" id="KW-0479">Metal-binding</keyword>
<dbReference type="GO" id="GO:0016887">
    <property type="term" value="F:ATP hydrolysis activity"/>
    <property type="evidence" value="ECO:0007669"/>
    <property type="project" value="RHEA"/>
</dbReference>
<keyword evidence="15" id="KW-1185">Reference proteome</keyword>
<evidence type="ECO:0000256" key="3">
    <source>
        <dbReference type="ARBA" id="ARBA00022741"/>
    </source>
</evidence>
<dbReference type="SMART" id="SM00487">
    <property type="entry name" value="DEXDc"/>
    <property type="match status" value="1"/>
</dbReference>
<accession>A0A1V9YM24</accession>
<dbReference type="FunFam" id="3.40.50.300:FF:001389">
    <property type="entry name" value="ATP-dependent DNA helicase RecQ"/>
    <property type="match status" value="1"/>
</dbReference>